<sequence length="51" mass="5148">MSGDCPNGMPTPCLANGGLSVTVDGEETADDSPLLHPISPGLTVAAGTMWY</sequence>
<dbReference type="Proteomes" id="UP000002630">
    <property type="component" value="Unassembled WGS sequence"/>
</dbReference>
<dbReference type="AlphaFoldDB" id="D7FSG9"/>
<keyword evidence="2" id="KW-1185">Reference proteome</keyword>
<protein>
    <submittedName>
        <fullName evidence="1">N/a</fullName>
    </submittedName>
</protein>
<proteinExistence type="predicted"/>
<evidence type="ECO:0000313" key="2">
    <source>
        <dbReference type="Proteomes" id="UP000002630"/>
    </source>
</evidence>
<accession>D7FSG9</accession>
<evidence type="ECO:0000313" key="1">
    <source>
        <dbReference type="EMBL" id="CBJ31110.1"/>
    </source>
</evidence>
<organism evidence="1 2">
    <name type="scientific">Ectocarpus siliculosus</name>
    <name type="common">Brown alga</name>
    <name type="synonym">Conferva siliculosa</name>
    <dbReference type="NCBI Taxonomy" id="2880"/>
    <lineage>
        <taxon>Eukaryota</taxon>
        <taxon>Sar</taxon>
        <taxon>Stramenopiles</taxon>
        <taxon>Ochrophyta</taxon>
        <taxon>PX clade</taxon>
        <taxon>Phaeophyceae</taxon>
        <taxon>Ectocarpales</taxon>
        <taxon>Ectocarpaceae</taxon>
        <taxon>Ectocarpus</taxon>
    </lineage>
</organism>
<dbReference type="InParanoid" id="D7FSG9"/>
<reference evidence="1 2" key="1">
    <citation type="journal article" date="2010" name="Nature">
        <title>The Ectocarpus genome and the independent evolution of multicellularity in brown algae.</title>
        <authorList>
            <person name="Cock J.M."/>
            <person name="Sterck L."/>
            <person name="Rouze P."/>
            <person name="Scornet D."/>
            <person name="Allen A.E."/>
            <person name="Amoutzias G."/>
            <person name="Anthouard V."/>
            <person name="Artiguenave F."/>
            <person name="Aury J.M."/>
            <person name="Badger J.H."/>
            <person name="Beszteri B."/>
            <person name="Billiau K."/>
            <person name="Bonnet E."/>
            <person name="Bothwell J.H."/>
            <person name="Bowler C."/>
            <person name="Boyen C."/>
            <person name="Brownlee C."/>
            <person name="Carrano C.J."/>
            <person name="Charrier B."/>
            <person name="Cho G.Y."/>
            <person name="Coelho S.M."/>
            <person name="Collen J."/>
            <person name="Corre E."/>
            <person name="Da Silva C."/>
            <person name="Delage L."/>
            <person name="Delaroque N."/>
            <person name="Dittami S.M."/>
            <person name="Doulbeau S."/>
            <person name="Elias M."/>
            <person name="Farnham G."/>
            <person name="Gachon C.M."/>
            <person name="Gschloessl B."/>
            <person name="Heesch S."/>
            <person name="Jabbari K."/>
            <person name="Jubin C."/>
            <person name="Kawai H."/>
            <person name="Kimura K."/>
            <person name="Kloareg B."/>
            <person name="Kupper F.C."/>
            <person name="Lang D."/>
            <person name="Le Bail A."/>
            <person name="Leblanc C."/>
            <person name="Lerouge P."/>
            <person name="Lohr M."/>
            <person name="Lopez P.J."/>
            <person name="Martens C."/>
            <person name="Maumus F."/>
            <person name="Michel G."/>
            <person name="Miranda-Saavedra D."/>
            <person name="Morales J."/>
            <person name="Moreau H."/>
            <person name="Motomura T."/>
            <person name="Nagasato C."/>
            <person name="Napoli C.A."/>
            <person name="Nelson D.R."/>
            <person name="Nyvall-Collen P."/>
            <person name="Peters A.F."/>
            <person name="Pommier C."/>
            <person name="Potin P."/>
            <person name="Poulain J."/>
            <person name="Quesneville H."/>
            <person name="Read B."/>
            <person name="Rensing S.A."/>
            <person name="Ritter A."/>
            <person name="Rousvoal S."/>
            <person name="Samanta M."/>
            <person name="Samson G."/>
            <person name="Schroeder D.C."/>
            <person name="Segurens B."/>
            <person name="Strittmatter M."/>
            <person name="Tonon T."/>
            <person name="Tregear J.W."/>
            <person name="Valentin K."/>
            <person name="von Dassow P."/>
            <person name="Yamagishi T."/>
            <person name="Van de Peer Y."/>
            <person name="Wincker P."/>
        </authorList>
    </citation>
    <scope>NUCLEOTIDE SEQUENCE [LARGE SCALE GENOMIC DNA]</scope>
    <source>
        <strain evidence="2">Ec32 / CCAP1310/4</strain>
    </source>
</reference>
<gene>
    <name evidence="1" type="ORF">Esi_0233_0029</name>
</gene>
<dbReference type="EMBL" id="FN649760">
    <property type="protein sequence ID" value="CBJ31110.1"/>
    <property type="molecule type" value="Genomic_DNA"/>
</dbReference>
<name>D7FSG9_ECTSI</name>